<name>A0A848LB12_9BACT</name>
<dbReference type="Proteomes" id="UP000518300">
    <property type="component" value="Unassembled WGS sequence"/>
</dbReference>
<dbReference type="PROSITE" id="PS51257">
    <property type="entry name" value="PROKAR_LIPOPROTEIN"/>
    <property type="match status" value="1"/>
</dbReference>
<sequence>MRHPLHALGLFAVLATGCDRLQDDPIFAYGRAEHPDGAPMAGVTLHYDRARIVEPPTNGGPPVPWAPPQFTPYGTATTEATGDFFLEMRYGDVHAPDPNAPIPGVTQDYRFRVSLLREDGAGVFASFTFRDDVELPTLRPWDSRLRLEPGLAGHVVSFEPAPPVPQVPVTGEELTITTPEGEEVPQKPTTPEVVLQVFSGDQMAFRWWGATSPWTASPYVLEDFASPELRLRAMSLGVWYFYPLGAKHSNLVFRQEWRTPPLSLPAGDLRPVSRGVACSPTPKEGTCPWTDGRLEQVAVSWSARESRWLTLTLPEARVLRHAVVRGMSGGLGGGFRLEGSLDGEQWSVLASSRFLLSDSNLGNQVGGDLGFEEATRWDSPFDGSLYKRDEAHFGEAALTDVGPVRYVRITGVDFANNNNGAFRGFARLAEVSLFE</sequence>
<evidence type="ECO:0000313" key="1">
    <source>
        <dbReference type="EMBL" id="NMO15422.1"/>
    </source>
</evidence>
<comment type="caution">
    <text evidence="1">The sequence shown here is derived from an EMBL/GenBank/DDBJ whole genome shotgun (WGS) entry which is preliminary data.</text>
</comment>
<gene>
    <name evidence="1" type="ORF">HG543_11230</name>
</gene>
<protein>
    <submittedName>
        <fullName evidence="1">Uncharacterized protein</fullName>
    </submittedName>
</protein>
<reference evidence="1 2" key="1">
    <citation type="submission" date="2020-04" db="EMBL/GenBank/DDBJ databases">
        <title>Draft genome of Pyxidicoccus fallax type strain.</title>
        <authorList>
            <person name="Whitworth D.E."/>
        </authorList>
    </citation>
    <scope>NUCLEOTIDE SEQUENCE [LARGE SCALE GENOMIC DNA]</scope>
    <source>
        <strain evidence="1 2">DSM 14698</strain>
    </source>
</reference>
<accession>A0A848LB12</accession>
<dbReference type="AlphaFoldDB" id="A0A848LB12"/>
<proteinExistence type="predicted"/>
<dbReference type="RefSeq" id="WP_169344716.1">
    <property type="nucleotide sequence ID" value="NZ_JABBJJ010000039.1"/>
</dbReference>
<dbReference type="Gene3D" id="2.60.120.260">
    <property type="entry name" value="Galactose-binding domain-like"/>
    <property type="match status" value="1"/>
</dbReference>
<organism evidence="1 2">
    <name type="scientific">Pyxidicoccus fallax</name>
    <dbReference type="NCBI Taxonomy" id="394095"/>
    <lineage>
        <taxon>Bacteria</taxon>
        <taxon>Pseudomonadati</taxon>
        <taxon>Myxococcota</taxon>
        <taxon>Myxococcia</taxon>
        <taxon>Myxococcales</taxon>
        <taxon>Cystobacterineae</taxon>
        <taxon>Myxococcaceae</taxon>
        <taxon>Pyxidicoccus</taxon>
    </lineage>
</organism>
<keyword evidence="2" id="KW-1185">Reference proteome</keyword>
<dbReference type="EMBL" id="JABBJJ010000039">
    <property type="protein sequence ID" value="NMO15422.1"/>
    <property type="molecule type" value="Genomic_DNA"/>
</dbReference>
<evidence type="ECO:0000313" key="2">
    <source>
        <dbReference type="Proteomes" id="UP000518300"/>
    </source>
</evidence>